<dbReference type="AlphaFoldDB" id="S4XG92"/>
<dbReference type="Gene3D" id="1.10.3720.10">
    <property type="entry name" value="MetI-like"/>
    <property type="match status" value="1"/>
</dbReference>
<comment type="subcellular location">
    <subcellularLocation>
        <location evidence="1 7">Cell membrane</location>
        <topology evidence="1 7">Multi-pass membrane protein</topology>
    </subcellularLocation>
</comment>
<evidence type="ECO:0000313" key="9">
    <source>
        <dbReference type="EMBL" id="AGP29678.1"/>
    </source>
</evidence>
<organism evidence="9 10">
    <name type="scientific">Corynebacterium terpenotabidum Y-11</name>
    <dbReference type="NCBI Taxonomy" id="1200352"/>
    <lineage>
        <taxon>Bacteria</taxon>
        <taxon>Bacillati</taxon>
        <taxon>Actinomycetota</taxon>
        <taxon>Actinomycetes</taxon>
        <taxon>Mycobacteriales</taxon>
        <taxon>Corynebacteriaceae</taxon>
        <taxon>Corynebacterium</taxon>
    </lineage>
</organism>
<dbReference type="Pfam" id="PF00528">
    <property type="entry name" value="BPD_transp_1"/>
    <property type="match status" value="1"/>
</dbReference>
<accession>S4XG92</accession>
<keyword evidence="5 7" id="KW-1133">Transmembrane helix</keyword>
<keyword evidence="2 7" id="KW-0813">Transport</keyword>
<evidence type="ECO:0000259" key="8">
    <source>
        <dbReference type="PROSITE" id="PS50928"/>
    </source>
</evidence>
<dbReference type="GO" id="GO:0005886">
    <property type="term" value="C:plasma membrane"/>
    <property type="evidence" value="ECO:0007669"/>
    <property type="project" value="UniProtKB-SubCell"/>
</dbReference>
<dbReference type="KEGG" id="cter:A606_00100"/>
<dbReference type="PATRIC" id="fig|1200352.3.peg.21"/>
<keyword evidence="6 7" id="KW-0472">Membrane</keyword>
<evidence type="ECO:0000256" key="5">
    <source>
        <dbReference type="ARBA" id="ARBA00022989"/>
    </source>
</evidence>
<feature type="transmembrane region" description="Helical" evidence="7">
    <location>
        <begin position="12"/>
        <end position="30"/>
    </location>
</feature>
<evidence type="ECO:0000256" key="7">
    <source>
        <dbReference type="RuleBase" id="RU363032"/>
    </source>
</evidence>
<keyword evidence="4 7" id="KW-0812">Transmembrane</keyword>
<keyword evidence="3" id="KW-1003">Cell membrane</keyword>
<dbReference type="InterPro" id="IPR000515">
    <property type="entry name" value="MetI-like"/>
</dbReference>
<dbReference type="Proteomes" id="UP000014809">
    <property type="component" value="Chromosome"/>
</dbReference>
<evidence type="ECO:0000313" key="10">
    <source>
        <dbReference type="Proteomes" id="UP000014809"/>
    </source>
</evidence>
<keyword evidence="10" id="KW-1185">Reference proteome</keyword>
<dbReference type="InterPro" id="IPR045621">
    <property type="entry name" value="BPD_transp_1_N"/>
</dbReference>
<dbReference type="HOGENOM" id="CLU_036879_0_1_11"/>
<dbReference type="SUPFAM" id="SSF161098">
    <property type="entry name" value="MetI-like"/>
    <property type="match status" value="1"/>
</dbReference>
<reference evidence="9 10" key="1">
    <citation type="submission" date="2012-06" db="EMBL/GenBank/DDBJ databases">
        <title>Complete genome sequence of Corynebacterium terpenotabidum Y-11 (=DSM 44721).</title>
        <authorList>
            <person name="Ruckert C."/>
            <person name="Albersmeier A."/>
            <person name="Al-Dilaimi A."/>
            <person name="Szczepanowski R."/>
            <person name="Kalinowski J."/>
        </authorList>
    </citation>
    <scope>NUCLEOTIDE SEQUENCE [LARGE SCALE GENOMIC DNA]</scope>
    <source>
        <strain evidence="9 10">Y-11</strain>
    </source>
</reference>
<name>S4XG92_9CORY</name>
<dbReference type="InterPro" id="IPR035906">
    <property type="entry name" value="MetI-like_sf"/>
</dbReference>
<proteinExistence type="inferred from homology"/>
<evidence type="ECO:0000256" key="2">
    <source>
        <dbReference type="ARBA" id="ARBA00022448"/>
    </source>
</evidence>
<dbReference type="GO" id="GO:0055085">
    <property type="term" value="P:transmembrane transport"/>
    <property type="evidence" value="ECO:0007669"/>
    <property type="project" value="InterPro"/>
</dbReference>
<dbReference type="PANTHER" id="PTHR43163:SF6">
    <property type="entry name" value="DIPEPTIDE TRANSPORT SYSTEM PERMEASE PROTEIN DPPB-RELATED"/>
    <property type="match status" value="1"/>
</dbReference>
<feature type="transmembrane region" description="Helical" evidence="7">
    <location>
        <begin position="130"/>
        <end position="154"/>
    </location>
</feature>
<feature type="transmembrane region" description="Helical" evidence="7">
    <location>
        <begin position="99"/>
        <end position="118"/>
    </location>
</feature>
<comment type="similarity">
    <text evidence="7">Belongs to the binding-protein-dependent transport system permease family.</text>
</comment>
<dbReference type="EMBL" id="CP003696">
    <property type="protein sequence ID" value="AGP29678.1"/>
    <property type="molecule type" value="Genomic_DNA"/>
</dbReference>
<dbReference type="OrthoDB" id="147639at2"/>
<dbReference type="STRING" id="1200352.A606_00100"/>
<sequence>MTRYLLSRLPAALGVIVVGTIIVFALLRLIPGDPAASLAGPDAPPETVAALRSQLGLDEPAVTQYLHWIGGLLTGDPGQSLVLGGSVASLLGAAVGNTLVLTGAALVLALLFTALFSVAPEPVRTAFSSLAVAVPNFVTGTVGLILVGVVWAILPAGGVPRNGLLDDPWITAQYLLLPATCLALPVAATLTRYLADAVASELTQPYVTTATATGQSHRRILLTQVLPNALPPALTVLGMQIGQLLGGAVIVEFLFAWPGLGYLAQQAVTQRDYPVVQVLLLASVVTFVLIQLLTDLAHAALDPRIRLTAPTGATA</sequence>
<feature type="transmembrane region" description="Helical" evidence="7">
    <location>
        <begin position="244"/>
        <end position="264"/>
    </location>
</feature>
<feature type="transmembrane region" description="Helical" evidence="7">
    <location>
        <begin position="276"/>
        <end position="297"/>
    </location>
</feature>
<dbReference type="RefSeq" id="WP_020440043.1">
    <property type="nucleotide sequence ID" value="NC_021663.1"/>
</dbReference>
<dbReference type="eggNOG" id="COG0601">
    <property type="taxonomic scope" value="Bacteria"/>
</dbReference>
<dbReference type="Pfam" id="PF19300">
    <property type="entry name" value="BPD_transp_1_N"/>
    <property type="match status" value="1"/>
</dbReference>
<evidence type="ECO:0000256" key="6">
    <source>
        <dbReference type="ARBA" id="ARBA00023136"/>
    </source>
</evidence>
<gene>
    <name evidence="9" type="ORF">A606_00100</name>
</gene>
<evidence type="ECO:0000256" key="3">
    <source>
        <dbReference type="ARBA" id="ARBA00022475"/>
    </source>
</evidence>
<protein>
    <submittedName>
        <fullName evidence="9">Oligopeptide/dipeptide ABC transporter transmembrane protein</fullName>
    </submittedName>
</protein>
<dbReference type="PROSITE" id="PS50928">
    <property type="entry name" value="ABC_TM1"/>
    <property type="match status" value="1"/>
</dbReference>
<evidence type="ECO:0000256" key="1">
    <source>
        <dbReference type="ARBA" id="ARBA00004651"/>
    </source>
</evidence>
<dbReference type="CDD" id="cd06261">
    <property type="entry name" value="TM_PBP2"/>
    <property type="match status" value="1"/>
</dbReference>
<dbReference type="PANTHER" id="PTHR43163">
    <property type="entry name" value="DIPEPTIDE TRANSPORT SYSTEM PERMEASE PROTEIN DPPB-RELATED"/>
    <property type="match status" value="1"/>
</dbReference>
<feature type="domain" description="ABC transmembrane type-1" evidence="8">
    <location>
        <begin position="87"/>
        <end position="294"/>
    </location>
</feature>
<evidence type="ECO:0000256" key="4">
    <source>
        <dbReference type="ARBA" id="ARBA00022692"/>
    </source>
</evidence>